<sequence>MLTNIKDFQSYLDTYQESIDNPEKFWGAVAEAFTWNKKWDSVLEWDFTKPEVKWFQGGKLNITVNCLDRHLPERANQTAIIWEPNDPNEAVVKLTYQELFDKVCQFANVLKNNGITKGDRVCIYMPMVPELCIALLACARIGAVHSVVFAGFSSSSLADRINDASCKLVLTSDGGFRGGKTLALKAIVDEALLDCPSVEKSIVLKRTGEAVTMQPNRDLWWHDEVAKADTHCEAEIMDAEDMLFILYTSGSTGKPKGMVHTCGGYMIYTTYTFKNAFQYKEGEIYWCTADIGWITGHSYIVYGPLAAGATSMMFEGVPSYPDMGRFWQVVEKHAVNIFYTAPTAIRALEKADISYVEKYDLSSLRVLGTVGEPINEEAWHWYDDHIGKGKCPIIDTWWQTETGGFMISPIAGITPTKPTYATLPMPGIQPAVMNENGQELAGNGVEGRLCIKFPWPSMARTIYGNHERFRNTYFSAFENKYFTGDGCKKDEDGYYRITGRVDDVIIVSGHNLGTAEIENVIDEHKEVCETAVVGFPHDVKGHAVYAYVTCYHTPDNEEDLRQEIITLVAKTIGPIAKPEKIQFVSGLPKTRSGKIMRRILRKIAEKDTSNLGDTSTLLDPGVVETIIEGAL</sequence>
<dbReference type="PANTHER" id="PTHR24095">
    <property type="entry name" value="ACETYL-COENZYME A SYNTHETASE"/>
    <property type="match status" value="1"/>
</dbReference>
<gene>
    <name evidence="11" type="primary">acs</name>
    <name evidence="11" type="ORF">QQ020_10865</name>
</gene>
<dbReference type="GO" id="GO:0003987">
    <property type="term" value="F:acetate-CoA ligase activity"/>
    <property type="evidence" value="ECO:0007669"/>
    <property type="project" value="UniProtKB-EC"/>
</dbReference>
<keyword evidence="4" id="KW-0547">Nucleotide-binding</keyword>
<dbReference type="NCBIfam" id="NF001208">
    <property type="entry name" value="PRK00174.1"/>
    <property type="match status" value="1"/>
</dbReference>
<dbReference type="CDD" id="cd05966">
    <property type="entry name" value="ACS"/>
    <property type="match status" value="1"/>
</dbReference>
<evidence type="ECO:0000259" key="8">
    <source>
        <dbReference type="Pfam" id="PF00501"/>
    </source>
</evidence>
<evidence type="ECO:0000256" key="7">
    <source>
        <dbReference type="NCBIfam" id="TIGR02188"/>
    </source>
</evidence>
<dbReference type="InterPro" id="IPR042099">
    <property type="entry name" value="ANL_N_sf"/>
</dbReference>
<evidence type="ECO:0000259" key="9">
    <source>
        <dbReference type="Pfam" id="PF13193"/>
    </source>
</evidence>
<name>A0ABT8L5K9_9BACT</name>
<evidence type="ECO:0000313" key="11">
    <source>
        <dbReference type="EMBL" id="MDN5212551.1"/>
    </source>
</evidence>
<dbReference type="NCBIfam" id="TIGR02188">
    <property type="entry name" value="Ac_CoA_lig_AcsA"/>
    <property type="match status" value="1"/>
</dbReference>
<reference evidence="11" key="1">
    <citation type="submission" date="2023-06" db="EMBL/GenBank/DDBJ databases">
        <title>Genomic of Agaribacillus aureum.</title>
        <authorList>
            <person name="Wang G."/>
        </authorList>
    </citation>
    <scope>NUCLEOTIDE SEQUENCE</scope>
    <source>
        <strain evidence="11">BMA12</strain>
    </source>
</reference>
<organism evidence="11 12">
    <name type="scientific">Agaribacillus aureus</name>
    <dbReference type="NCBI Taxonomy" id="3051825"/>
    <lineage>
        <taxon>Bacteria</taxon>
        <taxon>Pseudomonadati</taxon>
        <taxon>Bacteroidota</taxon>
        <taxon>Cytophagia</taxon>
        <taxon>Cytophagales</taxon>
        <taxon>Splendidivirgaceae</taxon>
        <taxon>Agaribacillus</taxon>
    </lineage>
</organism>
<comment type="caution">
    <text evidence="11">The sequence shown here is derived from an EMBL/GenBank/DDBJ whole genome shotgun (WGS) entry which is preliminary data.</text>
</comment>
<evidence type="ECO:0000259" key="10">
    <source>
        <dbReference type="Pfam" id="PF16177"/>
    </source>
</evidence>
<dbReference type="Proteomes" id="UP001172083">
    <property type="component" value="Unassembled WGS sequence"/>
</dbReference>
<dbReference type="InterPro" id="IPR000873">
    <property type="entry name" value="AMP-dep_synth/lig_dom"/>
</dbReference>
<dbReference type="Pfam" id="PF13193">
    <property type="entry name" value="AMP-binding_C"/>
    <property type="match status" value="1"/>
</dbReference>
<dbReference type="EMBL" id="JAUJEB010000001">
    <property type="protein sequence ID" value="MDN5212551.1"/>
    <property type="molecule type" value="Genomic_DNA"/>
</dbReference>
<keyword evidence="5" id="KW-0067">ATP-binding</keyword>
<feature type="domain" description="AMP-dependent synthetase/ligase" evidence="8">
    <location>
        <begin position="69"/>
        <end position="455"/>
    </location>
</feature>
<evidence type="ECO:0000256" key="3">
    <source>
        <dbReference type="ARBA" id="ARBA00022598"/>
    </source>
</evidence>
<dbReference type="InterPro" id="IPR032387">
    <property type="entry name" value="ACAS_N"/>
</dbReference>
<evidence type="ECO:0000256" key="6">
    <source>
        <dbReference type="ARBA" id="ARBA00022990"/>
    </source>
</evidence>
<evidence type="ECO:0000256" key="4">
    <source>
        <dbReference type="ARBA" id="ARBA00022741"/>
    </source>
</evidence>
<dbReference type="PANTHER" id="PTHR24095:SF14">
    <property type="entry name" value="ACETYL-COENZYME A SYNTHETASE 1"/>
    <property type="match status" value="1"/>
</dbReference>
<dbReference type="Gene3D" id="3.40.50.12780">
    <property type="entry name" value="N-terminal domain of ligase-like"/>
    <property type="match status" value="1"/>
</dbReference>
<dbReference type="InterPro" id="IPR011904">
    <property type="entry name" value="Ac_CoA_lig"/>
</dbReference>
<dbReference type="RefSeq" id="WP_346757868.1">
    <property type="nucleotide sequence ID" value="NZ_JAUJEB010000001.1"/>
</dbReference>
<keyword evidence="12" id="KW-1185">Reference proteome</keyword>
<dbReference type="InterPro" id="IPR020845">
    <property type="entry name" value="AMP-binding_CS"/>
</dbReference>
<dbReference type="InterPro" id="IPR045851">
    <property type="entry name" value="AMP-bd_C_sf"/>
</dbReference>
<protein>
    <recommendedName>
        <fullName evidence="2 7">Acetate--CoA ligase</fullName>
        <ecNumber evidence="2 7">6.2.1.1</ecNumber>
    </recommendedName>
</protein>
<evidence type="ECO:0000256" key="2">
    <source>
        <dbReference type="ARBA" id="ARBA00013275"/>
    </source>
</evidence>
<keyword evidence="3 11" id="KW-0436">Ligase</keyword>
<evidence type="ECO:0000313" key="12">
    <source>
        <dbReference type="Proteomes" id="UP001172083"/>
    </source>
</evidence>
<dbReference type="SUPFAM" id="SSF56801">
    <property type="entry name" value="Acetyl-CoA synthetase-like"/>
    <property type="match status" value="1"/>
</dbReference>
<dbReference type="InterPro" id="IPR025110">
    <property type="entry name" value="AMP-bd_C"/>
</dbReference>
<proteinExistence type="inferred from homology"/>
<accession>A0ABT8L5K9</accession>
<feature type="domain" description="Acetyl-coenzyme A synthetase N-terminal" evidence="10">
    <location>
        <begin position="11"/>
        <end position="66"/>
    </location>
</feature>
<feature type="domain" description="AMP-binding enzyme C-terminal" evidence="9">
    <location>
        <begin position="516"/>
        <end position="594"/>
    </location>
</feature>
<comment type="similarity">
    <text evidence="1">Belongs to the ATP-dependent AMP-binding enzyme family.</text>
</comment>
<evidence type="ECO:0000256" key="1">
    <source>
        <dbReference type="ARBA" id="ARBA00006432"/>
    </source>
</evidence>
<dbReference type="Gene3D" id="3.30.300.30">
    <property type="match status" value="1"/>
</dbReference>
<dbReference type="Pfam" id="PF16177">
    <property type="entry name" value="ACAS_N"/>
    <property type="match status" value="1"/>
</dbReference>
<dbReference type="PROSITE" id="PS00455">
    <property type="entry name" value="AMP_BINDING"/>
    <property type="match status" value="1"/>
</dbReference>
<dbReference type="EC" id="6.2.1.1" evidence="2 7"/>
<evidence type="ECO:0000256" key="5">
    <source>
        <dbReference type="ARBA" id="ARBA00022840"/>
    </source>
</evidence>
<keyword evidence="6" id="KW-0007">Acetylation</keyword>
<dbReference type="Pfam" id="PF00501">
    <property type="entry name" value="AMP-binding"/>
    <property type="match status" value="1"/>
</dbReference>